<dbReference type="EMBL" id="MINN01000074">
    <property type="protein sequence ID" value="OIU72617.1"/>
    <property type="molecule type" value="Genomic_DNA"/>
</dbReference>
<protein>
    <submittedName>
        <fullName evidence="1">NAD(FAD)-utilizing dehydrogenase</fullName>
    </submittedName>
</protein>
<proteinExistence type="predicted"/>
<dbReference type="Gene3D" id="3.50.50.60">
    <property type="entry name" value="FAD/NAD(P)-binding domain"/>
    <property type="match status" value="1"/>
</dbReference>
<organism evidence="1 2">
    <name type="scientific">Rossellomorea aquimaris</name>
    <dbReference type="NCBI Taxonomy" id="189382"/>
    <lineage>
        <taxon>Bacteria</taxon>
        <taxon>Bacillati</taxon>
        <taxon>Bacillota</taxon>
        <taxon>Bacilli</taxon>
        <taxon>Bacillales</taxon>
        <taxon>Bacillaceae</taxon>
        <taxon>Rossellomorea</taxon>
    </lineage>
</organism>
<keyword evidence="2" id="KW-1185">Reference proteome</keyword>
<dbReference type="RefSeq" id="WP_071618260.1">
    <property type="nucleotide sequence ID" value="NZ_MINN01000074.1"/>
</dbReference>
<dbReference type="AlphaFoldDB" id="A0A1J6X3B1"/>
<reference evidence="1 2" key="1">
    <citation type="submission" date="2016-09" db="EMBL/GenBank/DDBJ databases">
        <title>Bacillus aquimaris SAMM genome sequence reveals colonization and biosurfactant production capacities.</title>
        <authorList>
            <person name="Waghmode S.R."/>
            <person name="Suryavanshi M.V."/>
        </authorList>
    </citation>
    <scope>NUCLEOTIDE SEQUENCE [LARGE SCALE GENOMIC DNA]</scope>
    <source>
        <strain evidence="1 2">SAMM</strain>
    </source>
</reference>
<evidence type="ECO:0000313" key="1">
    <source>
        <dbReference type="EMBL" id="OIU72617.1"/>
    </source>
</evidence>
<sequence length="458" mass="51735">MNHHDITIIGAGVSSIFFAYTLINENPDISIHMIDVGKELENRHCGIDEGKECTCGDTCSKYTGFSGLGKSEGKFNYTNDFGGELHRKIGKERALRLMEEVDAILCKFGGSVREKYSTKNEALSKKARRHGLHALSTEVRHLGTDLSQKIFQNMYEFMQDRMTFSFETKVETIRKNEKGFELHTNQEKVHTNTIVVGTGMSGSIWLKKMMESLSVYPGETRLDMGCRVEMKENQLKAILQDTFETKLKIQCRNYEGTTYCMNPRGRIIRKHQHGLVMPDGQNVYEKETPSANLNFTLFVPQYFSSYEDAMNRAVEIIGSINRGKDRVVVQRLTDFKRGIRTEALVGNEVVPSLNADIGNVRKEIPKLYSQALLDFLFALENLLGEEIHGDTLIYGLDAKFYEPKLFTDKFLESEVKGIYLIGDCSGVTHSLSQAAASGIYLGKHLALLPGENNLRGYR</sequence>
<dbReference type="SUPFAM" id="SSF51905">
    <property type="entry name" value="FAD/NAD(P)-binding domain"/>
    <property type="match status" value="1"/>
</dbReference>
<dbReference type="InterPro" id="IPR036188">
    <property type="entry name" value="FAD/NAD-bd_sf"/>
</dbReference>
<dbReference type="PANTHER" id="PTHR43106:SF1">
    <property type="entry name" value="DEHYDROGENASE-RELATED"/>
    <property type="match status" value="1"/>
</dbReference>
<gene>
    <name evidence="1" type="ORF">BHE18_05150</name>
</gene>
<dbReference type="Proteomes" id="UP000182062">
    <property type="component" value="Unassembled WGS sequence"/>
</dbReference>
<name>A0A1J6X3B1_9BACI</name>
<evidence type="ECO:0000313" key="2">
    <source>
        <dbReference type="Proteomes" id="UP000182062"/>
    </source>
</evidence>
<dbReference type="PANTHER" id="PTHR43106">
    <property type="entry name" value="DEHYDROGENASE-RELATED"/>
    <property type="match status" value="1"/>
</dbReference>
<comment type="caution">
    <text evidence="1">The sequence shown here is derived from an EMBL/GenBank/DDBJ whole genome shotgun (WGS) entry which is preliminary data.</text>
</comment>
<accession>A0A1J6X3B1</accession>